<comment type="similarity">
    <text evidence="2">Belongs to the CorA metal ion transporter (MIT) (TC 1.A.35) family.</text>
</comment>
<evidence type="ECO:0000256" key="8">
    <source>
        <dbReference type="SAM" id="Phobius"/>
    </source>
</evidence>
<evidence type="ECO:0000256" key="7">
    <source>
        <dbReference type="ARBA" id="ARBA00023136"/>
    </source>
</evidence>
<organism evidence="9 10">
    <name type="scientific">Microbacterium koreense</name>
    <dbReference type="NCBI Taxonomy" id="323761"/>
    <lineage>
        <taxon>Bacteria</taxon>
        <taxon>Bacillati</taxon>
        <taxon>Actinomycetota</taxon>
        <taxon>Actinomycetes</taxon>
        <taxon>Micrococcales</taxon>
        <taxon>Microbacteriaceae</taxon>
        <taxon>Microbacterium</taxon>
    </lineage>
</organism>
<evidence type="ECO:0000256" key="2">
    <source>
        <dbReference type="ARBA" id="ARBA00009765"/>
    </source>
</evidence>
<dbReference type="Proteomes" id="UP001597042">
    <property type="component" value="Unassembled WGS sequence"/>
</dbReference>
<reference evidence="10" key="1">
    <citation type="journal article" date="2019" name="Int. J. Syst. Evol. Microbiol.">
        <title>The Global Catalogue of Microorganisms (GCM) 10K type strain sequencing project: providing services to taxonomists for standard genome sequencing and annotation.</title>
        <authorList>
            <consortium name="The Broad Institute Genomics Platform"/>
            <consortium name="The Broad Institute Genome Sequencing Center for Infectious Disease"/>
            <person name="Wu L."/>
            <person name="Ma J."/>
        </authorList>
    </citation>
    <scope>NUCLEOTIDE SEQUENCE [LARGE SCALE GENOMIC DNA]</scope>
    <source>
        <strain evidence="10">CCUG 50754</strain>
    </source>
</reference>
<evidence type="ECO:0000256" key="3">
    <source>
        <dbReference type="ARBA" id="ARBA00022448"/>
    </source>
</evidence>
<evidence type="ECO:0000256" key="1">
    <source>
        <dbReference type="ARBA" id="ARBA00004651"/>
    </source>
</evidence>
<evidence type="ECO:0000313" key="9">
    <source>
        <dbReference type="EMBL" id="MFD0781027.1"/>
    </source>
</evidence>
<dbReference type="InterPro" id="IPR002523">
    <property type="entry name" value="MgTranspt_CorA/ZnTranspt_ZntB"/>
</dbReference>
<dbReference type="PANTHER" id="PTHR46494">
    <property type="entry name" value="CORA FAMILY METAL ION TRANSPORTER (EUROFUNG)"/>
    <property type="match status" value="1"/>
</dbReference>
<dbReference type="EMBL" id="JBHTIM010000001">
    <property type="protein sequence ID" value="MFD0781027.1"/>
    <property type="molecule type" value="Genomic_DNA"/>
</dbReference>
<protein>
    <submittedName>
        <fullName evidence="9">Magnesium and cobalt transport protein CorA</fullName>
    </submittedName>
</protein>
<dbReference type="Gene3D" id="3.30.460.20">
    <property type="entry name" value="CorA soluble domain-like"/>
    <property type="match status" value="1"/>
</dbReference>
<proteinExistence type="inferred from homology"/>
<dbReference type="Gene3D" id="1.20.58.340">
    <property type="entry name" value="Magnesium transport protein CorA, transmembrane region"/>
    <property type="match status" value="2"/>
</dbReference>
<gene>
    <name evidence="9" type="ORF">ACFQZV_06905</name>
</gene>
<dbReference type="InterPro" id="IPR045861">
    <property type="entry name" value="CorA_cytoplasmic_dom"/>
</dbReference>
<dbReference type="SUPFAM" id="SSF143865">
    <property type="entry name" value="CorA soluble domain-like"/>
    <property type="match status" value="1"/>
</dbReference>
<comment type="subcellular location">
    <subcellularLocation>
        <location evidence="1">Cell membrane</location>
        <topology evidence="1">Multi-pass membrane protein</topology>
    </subcellularLocation>
</comment>
<sequence length="338" mass="37493">MSRVETAVYVDGVRAAEGLEPLETIARAREQRGFAWIGVRAADHDEVHRIGTALGLHPLGVNECLRGHQRAKLEHFDDHTFLALQPARYVDETETVEFSEVGVFVGGDFLVTVHADDGVVDIPAVRERVEAHPEVVRLGAYAALWAMLRNLVSLYGPVADGVENDIDEIEVELFERDPDVSERIFKLQREVVELQHATVPLVDMLDRLQRVVAVESGTGEAPAFRDLDDDARHLGARVAGFRQTLDSALTVDATLSDQARNEEMRRMTQTSLEQNDQVKKISSWAAVGFAPTIIAGIYGMNFAVMPELAWGWGYLFALGLMVAASTTLYLVFRKVGWL</sequence>
<evidence type="ECO:0000313" key="10">
    <source>
        <dbReference type="Proteomes" id="UP001597042"/>
    </source>
</evidence>
<evidence type="ECO:0000256" key="6">
    <source>
        <dbReference type="ARBA" id="ARBA00022989"/>
    </source>
</evidence>
<keyword evidence="4" id="KW-1003">Cell membrane</keyword>
<dbReference type="RefSeq" id="WP_378750359.1">
    <property type="nucleotide sequence ID" value="NZ_JBHSSV010000002.1"/>
</dbReference>
<accession>A0ABW2ZQV6</accession>
<keyword evidence="7 8" id="KW-0472">Membrane</keyword>
<evidence type="ECO:0000256" key="5">
    <source>
        <dbReference type="ARBA" id="ARBA00022692"/>
    </source>
</evidence>
<dbReference type="PANTHER" id="PTHR46494:SF1">
    <property type="entry name" value="CORA FAMILY METAL ION TRANSPORTER (EUROFUNG)"/>
    <property type="match status" value="1"/>
</dbReference>
<dbReference type="CDD" id="cd12830">
    <property type="entry name" value="MtCorA-like"/>
    <property type="match status" value="1"/>
</dbReference>
<keyword evidence="3" id="KW-0813">Transport</keyword>
<feature type="transmembrane region" description="Helical" evidence="8">
    <location>
        <begin position="312"/>
        <end position="332"/>
    </location>
</feature>
<comment type="caution">
    <text evidence="9">The sequence shown here is derived from an EMBL/GenBank/DDBJ whole genome shotgun (WGS) entry which is preliminary data.</text>
</comment>
<feature type="transmembrane region" description="Helical" evidence="8">
    <location>
        <begin position="281"/>
        <end position="300"/>
    </location>
</feature>
<keyword evidence="5 8" id="KW-0812">Transmembrane</keyword>
<dbReference type="InterPro" id="IPR045863">
    <property type="entry name" value="CorA_TM1_TM2"/>
</dbReference>
<dbReference type="SUPFAM" id="SSF144083">
    <property type="entry name" value="Magnesium transport protein CorA, transmembrane region"/>
    <property type="match status" value="1"/>
</dbReference>
<name>A0ABW2ZQV6_9MICO</name>
<keyword evidence="10" id="KW-1185">Reference proteome</keyword>
<keyword evidence="6 8" id="KW-1133">Transmembrane helix</keyword>
<dbReference type="Pfam" id="PF01544">
    <property type="entry name" value="CorA"/>
    <property type="match status" value="1"/>
</dbReference>
<evidence type="ECO:0000256" key="4">
    <source>
        <dbReference type="ARBA" id="ARBA00022475"/>
    </source>
</evidence>